<accession>Q49HI5</accession>
<dbReference type="InterPro" id="IPR050091">
    <property type="entry name" value="PKS_NRPS_Biosynth_Enz"/>
</dbReference>
<sequence>MKSVVWMFSGLGSQRYRMGESFFREEPVFKRTLERCDEIVRPLLHDSMLQTVYRPRGGQFEAFADTQFAAPALFSVQYSLAQVLLARGHRPHYLVGYSLGECVAYVLAGVLDLQDGLHCVVKLAELAREYCQPASMVAILAAPEIMHQMAEGFDAFHLAAINFNTNFVVTGPQAAESALLTDLRGRGIVAQALPVEYGFHSRLIDPMEEAYRRRLRALPLRPPQIDIISACQANTLHHVNPDDFWVALRHSIDFRHTVTLLDRLGDCELMDLGPSGTMANFIKYDGRLTNSVVHTLS</sequence>
<dbReference type="PANTHER" id="PTHR43775">
    <property type="entry name" value="FATTY ACID SYNTHASE"/>
    <property type="match status" value="1"/>
</dbReference>
<evidence type="ECO:0000259" key="3">
    <source>
        <dbReference type="SMART" id="SM00827"/>
    </source>
</evidence>
<reference evidence="4" key="1">
    <citation type="journal article" date="2005" name="Appl. Environ. Microbiol.">
        <title>Metagenomic analysis reveals diverse polyketide synthase gene clusters in microorganisms associated with the marine sponge Discodermia dissoluta.</title>
        <authorList>
            <person name="Schirmer A."/>
            <person name="Gadkari R."/>
            <person name="Reeves C.D."/>
            <person name="Ibrahim F."/>
            <person name="DeLong E.F."/>
            <person name="Hutchinson C.R."/>
        </authorList>
    </citation>
    <scope>NUCLEOTIDE SEQUENCE</scope>
</reference>
<dbReference type="AlphaFoldDB" id="Q49HI5"/>
<dbReference type="SMART" id="SM00827">
    <property type="entry name" value="PKS_AT"/>
    <property type="match status" value="1"/>
</dbReference>
<name>Q49HI5_9BACT</name>
<dbReference type="GO" id="GO:0005737">
    <property type="term" value="C:cytoplasm"/>
    <property type="evidence" value="ECO:0007669"/>
    <property type="project" value="TreeGrafter"/>
</dbReference>
<dbReference type="InterPro" id="IPR014043">
    <property type="entry name" value="Acyl_transferase_dom"/>
</dbReference>
<keyword evidence="4" id="KW-0012">Acyltransferase</keyword>
<dbReference type="GO" id="GO:0004312">
    <property type="term" value="F:fatty acid synthase activity"/>
    <property type="evidence" value="ECO:0007669"/>
    <property type="project" value="TreeGrafter"/>
</dbReference>
<dbReference type="Gene3D" id="3.40.366.10">
    <property type="entry name" value="Malonyl-Coenzyme A Acyl Carrier Protein, domain 2"/>
    <property type="match status" value="1"/>
</dbReference>
<dbReference type="Pfam" id="PF00698">
    <property type="entry name" value="Acyl_transf_1"/>
    <property type="match status" value="1"/>
</dbReference>
<keyword evidence="1" id="KW-0596">Phosphopantetheine</keyword>
<keyword evidence="2" id="KW-0597">Phosphoprotein</keyword>
<proteinExistence type="predicted"/>
<evidence type="ECO:0000256" key="1">
    <source>
        <dbReference type="ARBA" id="ARBA00022450"/>
    </source>
</evidence>
<dbReference type="EMBL" id="AY907538">
    <property type="protein sequence ID" value="AAY00052.1"/>
    <property type="molecule type" value="Genomic_DNA"/>
</dbReference>
<dbReference type="PANTHER" id="PTHR43775:SF37">
    <property type="entry name" value="SI:DKEY-61P9.11"/>
    <property type="match status" value="1"/>
</dbReference>
<dbReference type="GO" id="GO:0071770">
    <property type="term" value="P:DIM/DIP cell wall layer assembly"/>
    <property type="evidence" value="ECO:0007669"/>
    <property type="project" value="TreeGrafter"/>
</dbReference>
<organism evidence="4">
    <name type="scientific">uncultured bacterial symbiont of Discodermia dissoluta</name>
    <dbReference type="NCBI Taxonomy" id="323654"/>
    <lineage>
        <taxon>Bacteria</taxon>
        <taxon>environmental samples</taxon>
    </lineage>
</organism>
<dbReference type="GO" id="GO:0006633">
    <property type="term" value="P:fatty acid biosynthetic process"/>
    <property type="evidence" value="ECO:0007669"/>
    <property type="project" value="TreeGrafter"/>
</dbReference>
<dbReference type="GO" id="GO:0005886">
    <property type="term" value="C:plasma membrane"/>
    <property type="evidence" value="ECO:0007669"/>
    <property type="project" value="TreeGrafter"/>
</dbReference>
<protein>
    <submittedName>
        <fullName evidence="4">Acyltransferase</fullName>
    </submittedName>
</protein>
<keyword evidence="4" id="KW-0808">Transferase</keyword>
<feature type="domain" description="Malonyl-CoA:ACP transacylase (MAT)" evidence="3">
    <location>
        <begin position="7"/>
        <end position="297"/>
    </location>
</feature>
<dbReference type="InterPro" id="IPR001227">
    <property type="entry name" value="Ac_transferase_dom_sf"/>
</dbReference>
<dbReference type="SUPFAM" id="SSF52151">
    <property type="entry name" value="FabD/lysophospholipase-like"/>
    <property type="match status" value="1"/>
</dbReference>
<evidence type="ECO:0000313" key="4">
    <source>
        <dbReference type="EMBL" id="AAY00052.1"/>
    </source>
</evidence>
<dbReference type="InterPro" id="IPR016035">
    <property type="entry name" value="Acyl_Trfase/lysoPLipase"/>
</dbReference>
<evidence type="ECO:0000256" key="2">
    <source>
        <dbReference type="ARBA" id="ARBA00022553"/>
    </source>
</evidence>